<feature type="coiled-coil region" evidence="1">
    <location>
        <begin position="93"/>
        <end position="141"/>
    </location>
</feature>
<evidence type="ECO:0000313" key="3">
    <source>
        <dbReference type="Proteomes" id="UP000639419"/>
    </source>
</evidence>
<dbReference type="EMBL" id="WHOR01000027">
    <property type="protein sequence ID" value="NUB18777.1"/>
    <property type="molecule type" value="Genomic_DNA"/>
</dbReference>
<accession>A0ABX2KSX2</accession>
<proteinExistence type="predicted"/>
<evidence type="ECO:0000313" key="2">
    <source>
        <dbReference type="EMBL" id="NUB18777.1"/>
    </source>
</evidence>
<evidence type="ECO:0000256" key="1">
    <source>
        <dbReference type="SAM" id="Coils"/>
    </source>
</evidence>
<sequence length="166" mass="18889">MPRRRSKTRDRIEQDFLDAIERLKDGRPQNPELREKVRKGKTVKINIATVAQEAGRARGLIGIENCRYPEVRQLVLIEADTPGVAPGNRDDVIKKLRAEIAELRMRHVQAEAHAAYHFDLRTKAEKKAAEYKGRYERLKAKVPAVEGGDQGKVVPIFPEQEQVDAE</sequence>
<keyword evidence="3" id="KW-1185">Reference proteome</keyword>
<dbReference type="Proteomes" id="UP000639419">
    <property type="component" value="Unassembled WGS sequence"/>
</dbReference>
<keyword evidence="1" id="KW-0175">Coiled coil</keyword>
<reference evidence="2 3" key="1">
    <citation type="submission" date="2019-10" db="EMBL/GenBank/DDBJ databases">
        <title>Genome sequence of Azospirillum formosense CC-Nfb-7.</title>
        <authorList>
            <person name="Ambrosini A."/>
            <person name="Sant'Anna F.H."/>
            <person name="Cassan F.D."/>
            <person name="Souza E.M."/>
            <person name="Passaglia L.M.P."/>
        </authorList>
    </citation>
    <scope>NUCLEOTIDE SEQUENCE [LARGE SCALE GENOMIC DNA]</scope>
    <source>
        <strain evidence="2 3">CC-NFb-7</strain>
    </source>
</reference>
<dbReference type="RefSeq" id="WP_174438058.1">
    <property type="nucleotide sequence ID" value="NZ_BAABCC010000050.1"/>
</dbReference>
<gene>
    <name evidence="2" type="ORF">GBZ26_06050</name>
</gene>
<name>A0ABX2KSX2_9PROT</name>
<organism evidence="2 3">
    <name type="scientific">Azospirillum formosense</name>
    <dbReference type="NCBI Taxonomy" id="861533"/>
    <lineage>
        <taxon>Bacteria</taxon>
        <taxon>Pseudomonadati</taxon>
        <taxon>Pseudomonadota</taxon>
        <taxon>Alphaproteobacteria</taxon>
        <taxon>Rhodospirillales</taxon>
        <taxon>Azospirillaceae</taxon>
        <taxon>Azospirillum</taxon>
    </lineage>
</organism>
<protein>
    <submittedName>
        <fullName evidence="2">Uncharacterized protein</fullName>
    </submittedName>
</protein>
<comment type="caution">
    <text evidence="2">The sequence shown here is derived from an EMBL/GenBank/DDBJ whole genome shotgun (WGS) entry which is preliminary data.</text>
</comment>